<feature type="transmembrane region" description="Helical" evidence="1">
    <location>
        <begin position="294"/>
        <end position="315"/>
    </location>
</feature>
<dbReference type="Proteomes" id="UP000011724">
    <property type="component" value="Chromosome"/>
</dbReference>
<dbReference type="UniPathway" id="UPA00378"/>
<dbReference type="GO" id="GO:0016740">
    <property type="term" value="F:transferase activity"/>
    <property type="evidence" value="ECO:0007669"/>
    <property type="project" value="UniProtKB-KW"/>
</dbReference>
<dbReference type="Pfam" id="PF21436">
    <property type="entry name" value="STT3-PglB_core"/>
    <property type="match status" value="1"/>
</dbReference>
<dbReference type="eggNOG" id="COG1287">
    <property type="taxonomic scope" value="Bacteria"/>
</dbReference>
<dbReference type="AlphaFoldDB" id="M1WMP5"/>
<feature type="domain" description="Oligosaccharyl transferase STT3 N-terminal" evidence="2">
    <location>
        <begin position="94"/>
        <end position="446"/>
    </location>
</feature>
<dbReference type="BioCyc" id="DPIE1322246:BN4_RS13210-MONOMER"/>
<feature type="transmembrane region" description="Helical" evidence="1">
    <location>
        <begin position="30"/>
        <end position="51"/>
    </location>
</feature>
<dbReference type="KEGG" id="dpi:BN4_12632"/>
<dbReference type="InterPro" id="IPR048307">
    <property type="entry name" value="STT3_N"/>
</dbReference>
<reference evidence="5" key="2">
    <citation type="journal article" date="2013" name="Stand. Genomic Sci.">
        <title>Complete genome sequence of Desulfocapsa sulfexigens, a marine deltaproteobacterium specialized in disproportionating inorganic sulfur compounds.</title>
        <authorList>
            <person name="Finster K.W."/>
            <person name="Kjeldsen K.U."/>
            <person name="Kube M."/>
            <person name="Reinhardt R."/>
            <person name="Mussmann M."/>
            <person name="Amann R."/>
            <person name="Schreiber L."/>
        </authorList>
    </citation>
    <scope>NUCLEOTIDE SEQUENCE [LARGE SCALE GENOMIC DNA]</scope>
    <source>
        <strain evidence="5">DSM 10523 / SB164P1</strain>
    </source>
</reference>
<evidence type="ECO:0000259" key="3">
    <source>
        <dbReference type="Pfam" id="PF21436"/>
    </source>
</evidence>
<name>M1WMP5_PSEP2</name>
<keyword evidence="4" id="KW-0808">Transferase</keyword>
<keyword evidence="1" id="KW-1133">Transmembrane helix</keyword>
<feature type="transmembrane region" description="Helical" evidence="1">
    <location>
        <begin position="475"/>
        <end position="492"/>
    </location>
</feature>
<reference evidence="4 5" key="1">
    <citation type="journal article" date="2013" name="PLoS ONE">
        <title>The first genomic and proteomic characterization of a deep-sea sulfate reducer: insights into the piezophilic lifestyle of Desulfovibrio piezophilus.</title>
        <authorList>
            <person name="Pradel N."/>
            <person name="Ji B."/>
            <person name="Gimenez G."/>
            <person name="Talla E."/>
            <person name="Lenoble P."/>
            <person name="Garel M."/>
            <person name="Tamburini C."/>
            <person name="Fourquet P."/>
            <person name="Lebrun R."/>
            <person name="Bertin P."/>
            <person name="Denis Y."/>
            <person name="Pophillat M."/>
            <person name="Barbe V."/>
            <person name="Ollivier B."/>
            <person name="Dolla A."/>
        </authorList>
    </citation>
    <scope>NUCLEOTIDE SEQUENCE [LARGE SCALE GENOMIC DNA]</scope>
    <source>
        <strain evidence="5">DSM 10523 / SB164P1</strain>
    </source>
</reference>
<dbReference type="Pfam" id="PF02516">
    <property type="entry name" value="STT3"/>
    <property type="match status" value="1"/>
</dbReference>
<feature type="transmembrane region" description="Helical" evidence="1">
    <location>
        <begin position="165"/>
        <end position="182"/>
    </location>
</feature>
<protein>
    <submittedName>
        <fullName evidence="4">Oligosaccharyl transferase STT3 subunit</fullName>
    </submittedName>
</protein>
<evidence type="ECO:0000259" key="2">
    <source>
        <dbReference type="Pfam" id="PF02516"/>
    </source>
</evidence>
<evidence type="ECO:0000313" key="4">
    <source>
        <dbReference type="EMBL" id="CCH49865.1"/>
    </source>
</evidence>
<dbReference type="GO" id="GO:0016020">
    <property type="term" value="C:membrane"/>
    <property type="evidence" value="ECO:0007669"/>
    <property type="project" value="InterPro"/>
</dbReference>
<dbReference type="InterPro" id="IPR048999">
    <property type="entry name" value="STT3-PglB_core"/>
</dbReference>
<feature type="transmembrane region" description="Helical" evidence="1">
    <location>
        <begin position="403"/>
        <end position="431"/>
    </location>
</feature>
<feature type="domain" description="STT3/PglB/AglB core" evidence="3">
    <location>
        <begin position="523"/>
        <end position="649"/>
    </location>
</feature>
<gene>
    <name evidence="4" type="ordered locus">BN4_12632</name>
</gene>
<sequence>MKSENMEYFKKLYEKRGGQGAPAPSFTTDWPWLILYGACVYLVVFFFRFGFADRWDASELWVNGERILATHDAYFWLAKAKGIGSLAGYPLAQAAHFIHSVTGVGLGTLGFWAPAFMGACVGVICFLWGWLISGKQGGIIAGVIGSLTPGFFYRSRLGYFDTDMFTLLMPMFVAWLLAVWSLNHTRFSWDWEGGAEENSRQSRMKFGLWQAFSFGVLTRFCLVWHIDIANVCVLYFLFTTVYVLVRGEKGQRTHAIHELGIFMLAAFPGAAYGQLWLFPSLYAPFTHLFQVTPFIYSTIMGIGFALLYLIAVNIGRSRNSSWVKNPILCGAIFLVLIYLVNLIVAPFPAIFEKLAGYLTPTAPHGEASGTEALGPIYPSIVQSIIEAKRVALSIILERGLFEAWLGGLALLMTVGVVIVRPVAVFLLPLIVLHLASVKLGVRFSMFGGAALSVCFGVGVYWISKKAFSGLPLKKWFILGSQCLVAALFLWFIHGRYSKIPLTPVIPALHAEALVELAAHSSPDSVVWTWWDWGYATQYYAGRNTVADGGKHAGRDVYPLAFALTTDSPKKANGMIAFSSQYPGEGRDWVGLYPARQWDSIPRSKLSETLDEQISKETYPARPGQFLVVTWKDIRIAQWITYFGNWNLQTGTTKQAAIGSYDPGKLGVNVQRGAIMTRNGNGGLVRDIAVLGSGAVERKEYFMNSMSPRLLPVKRHLLVNSVSKQCVLMDRLAYRSMLTRLLIGDPDDPEISKYFKLVVDKLPFARIYEVIQ</sequence>
<dbReference type="HOGENOM" id="CLU_345048_0_0_7"/>
<dbReference type="PATRIC" id="fig|879567.3.peg.2818"/>
<accession>M1WMP5</accession>
<keyword evidence="1" id="KW-0812">Transmembrane</keyword>
<feature type="transmembrane region" description="Helical" evidence="1">
    <location>
        <begin position="443"/>
        <end position="463"/>
    </location>
</feature>
<keyword evidence="1" id="KW-0472">Membrane</keyword>
<evidence type="ECO:0000256" key="1">
    <source>
        <dbReference type="SAM" id="Phobius"/>
    </source>
</evidence>
<dbReference type="EMBL" id="FO203427">
    <property type="protein sequence ID" value="CCH49865.1"/>
    <property type="molecule type" value="Genomic_DNA"/>
</dbReference>
<feature type="transmembrane region" description="Helical" evidence="1">
    <location>
        <begin position="256"/>
        <end position="274"/>
    </location>
</feature>
<feature type="transmembrane region" description="Helical" evidence="1">
    <location>
        <begin position="222"/>
        <end position="244"/>
    </location>
</feature>
<dbReference type="Gene3D" id="3.40.1380.40">
    <property type="match status" value="1"/>
</dbReference>
<proteinExistence type="predicted"/>
<organism evidence="4 5">
    <name type="scientific">Pseudodesulfovibrio piezophilus (strain DSM 21447 / JCM 15486 / C1TLV30)</name>
    <name type="common">Desulfovibrio piezophilus</name>
    <dbReference type="NCBI Taxonomy" id="1322246"/>
    <lineage>
        <taxon>Bacteria</taxon>
        <taxon>Pseudomonadati</taxon>
        <taxon>Thermodesulfobacteriota</taxon>
        <taxon>Desulfovibrionia</taxon>
        <taxon>Desulfovibrionales</taxon>
        <taxon>Desulfovibrionaceae</taxon>
    </lineage>
</organism>
<evidence type="ECO:0000313" key="5">
    <source>
        <dbReference type="Proteomes" id="UP000011724"/>
    </source>
</evidence>
<dbReference type="STRING" id="1322246.BN4_12632"/>
<keyword evidence="5" id="KW-1185">Reference proteome</keyword>
<feature type="transmembrane region" description="Helical" evidence="1">
    <location>
        <begin position="109"/>
        <end position="131"/>
    </location>
</feature>
<feature type="transmembrane region" description="Helical" evidence="1">
    <location>
        <begin position="327"/>
        <end position="351"/>
    </location>
</feature>